<dbReference type="GeneID" id="28858058"/>
<evidence type="ECO:0000313" key="2">
    <source>
        <dbReference type="Proteomes" id="UP000078397"/>
    </source>
</evidence>
<reference evidence="1 2" key="1">
    <citation type="journal article" date="2016" name="PLoS Pathog.">
        <title>Biosynthesis of antibiotic leucinostatins in bio-control fungus Purpureocillium lilacinum and their inhibition on phytophthora revealed by genome mining.</title>
        <authorList>
            <person name="Wang G."/>
            <person name="Liu Z."/>
            <person name="Lin R."/>
            <person name="Li E."/>
            <person name="Mao Z."/>
            <person name="Ling J."/>
            <person name="Yang Y."/>
            <person name="Yin W.B."/>
            <person name="Xie B."/>
        </authorList>
    </citation>
    <scope>NUCLEOTIDE SEQUENCE [LARGE SCALE GENOMIC DNA]</scope>
    <source>
        <strain evidence="1">170</strain>
    </source>
</reference>
<name>A0A179FHV6_METCM</name>
<accession>A0A179FHV6</accession>
<dbReference type="Proteomes" id="UP000078397">
    <property type="component" value="Unassembled WGS sequence"/>
</dbReference>
<comment type="caution">
    <text evidence="1">The sequence shown here is derived from an EMBL/GenBank/DDBJ whole genome shotgun (WGS) entry which is preliminary data.</text>
</comment>
<protein>
    <submittedName>
        <fullName evidence="1">Uncharacterized protein</fullName>
    </submittedName>
</protein>
<dbReference type="EMBL" id="LSBJ02000005">
    <property type="protein sequence ID" value="OAQ65146.1"/>
    <property type="molecule type" value="Genomic_DNA"/>
</dbReference>
<dbReference type="RefSeq" id="XP_018142460.1">
    <property type="nucleotide sequence ID" value="XM_018294064.1"/>
</dbReference>
<organism evidence="1 2">
    <name type="scientific">Pochonia chlamydosporia 170</name>
    <dbReference type="NCBI Taxonomy" id="1380566"/>
    <lineage>
        <taxon>Eukaryota</taxon>
        <taxon>Fungi</taxon>
        <taxon>Dikarya</taxon>
        <taxon>Ascomycota</taxon>
        <taxon>Pezizomycotina</taxon>
        <taxon>Sordariomycetes</taxon>
        <taxon>Hypocreomycetidae</taxon>
        <taxon>Hypocreales</taxon>
        <taxon>Clavicipitaceae</taxon>
        <taxon>Pochonia</taxon>
    </lineage>
</organism>
<sequence length="82" mass="8863">MPLGSVNHSVPAYAVAALRLTSLVAPGVWWHDVSLVAKVHCLMAKWGADFNVPPDTKASSLRCPWTLQCTHIIVTVLLTSVN</sequence>
<dbReference type="KEGG" id="pchm:VFPPC_16311"/>
<keyword evidence="2" id="KW-1185">Reference proteome</keyword>
<dbReference type="AlphaFoldDB" id="A0A179FHV6"/>
<evidence type="ECO:0000313" key="1">
    <source>
        <dbReference type="EMBL" id="OAQ65146.1"/>
    </source>
</evidence>
<proteinExistence type="predicted"/>
<gene>
    <name evidence="1" type="ORF">VFPPC_16311</name>
</gene>